<evidence type="ECO:0000259" key="1">
    <source>
        <dbReference type="PROSITE" id="PS50940"/>
    </source>
</evidence>
<protein>
    <recommendedName>
        <fullName evidence="1">Chitin-binding type-2 domain-containing protein</fullName>
    </recommendedName>
</protein>
<sequence length="391" mass="43319">FQGVGNPDGGSSSLSLSDLNSGLKKDGLNTGVFLDYSLMLQNLPPPEIIPKAMATKVAAKPPPFTTVAPILTPEPPETTTAFSWSKYVAPDLDTASKFEIIAPDVVAEIGMSPTSNLKVVCTAQKAWGWTYIAISRYEGDSEYSLEFLGGVDKSDEWPFIPIDSRMSDFTLHRDADQVTFALETKYALCEDKGRYLCEVKVNRTFFSKTFNVDVKKRPEKPDLKFPEDVIEGQTIWLVTTWDAGNPVIGYIVHDIVNGFTGGWMISGRLPYAATSESTKAWYKDCAVMMENKYAVTPELSWNGTEIVAHILPKDNATVYERSIAERVKIDRKIMTVLHKNICGNKTSVRIAHPYRSDKYITCYTSGPAVSKCPSHHVFDEVTKICAMPGIS</sequence>
<dbReference type="GO" id="GO:0005576">
    <property type="term" value="C:extracellular region"/>
    <property type="evidence" value="ECO:0007669"/>
    <property type="project" value="InterPro"/>
</dbReference>
<accession>A0A8S3Z6Z0</accession>
<dbReference type="EMBL" id="CAJHNH020001976">
    <property type="protein sequence ID" value="CAG5125173.1"/>
    <property type="molecule type" value="Genomic_DNA"/>
</dbReference>
<comment type="caution">
    <text evidence="2">The sequence shown here is derived from an EMBL/GenBank/DDBJ whole genome shotgun (WGS) entry which is preliminary data.</text>
</comment>
<evidence type="ECO:0000313" key="3">
    <source>
        <dbReference type="Proteomes" id="UP000678393"/>
    </source>
</evidence>
<dbReference type="PROSITE" id="PS50940">
    <property type="entry name" value="CHIT_BIND_II"/>
    <property type="match status" value="1"/>
</dbReference>
<dbReference type="SUPFAM" id="SSF48726">
    <property type="entry name" value="Immunoglobulin"/>
    <property type="match status" value="1"/>
</dbReference>
<reference evidence="2" key="1">
    <citation type="submission" date="2021-04" db="EMBL/GenBank/DDBJ databases">
        <authorList>
            <consortium name="Molecular Ecology Group"/>
        </authorList>
    </citation>
    <scope>NUCLEOTIDE SEQUENCE</scope>
</reference>
<dbReference type="Gene3D" id="2.60.40.10">
    <property type="entry name" value="Immunoglobulins"/>
    <property type="match status" value="1"/>
</dbReference>
<dbReference type="AlphaFoldDB" id="A0A8S3Z6Z0"/>
<proteinExistence type="predicted"/>
<organism evidence="2 3">
    <name type="scientific">Candidula unifasciata</name>
    <dbReference type="NCBI Taxonomy" id="100452"/>
    <lineage>
        <taxon>Eukaryota</taxon>
        <taxon>Metazoa</taxon>
        <taxon>Spiralia</taxon>
        <taxon>Lophotrochozoa</taxon>
        <taxon>Mollusca</taxon>
        <taxon>Gastropoda</taxon>
        <taxon>Heterobranchia</taxon>
        <taxon>Euthyneura</taxon>
        <taxon>Panpulmonata</taxon>
        <taxon>Eupulmonata</taxon>
        <taxon>Stylommatophora</taxon>
        <taxon>Helicina</taxon>
        <taxon>Helicoidea</taxon>
        <taxon>Geomitridae</taxon>
        <taxon>Candidula</taxon>
    </lineage>
</organism>
<dbReference type="SUPFAM" id="SSF57625">
    <property type="entry name" value="Invertebrate chitin-binding proteins"/>
    <property type="match status" value="1"/>
</dbReference>
<dbReference type="InterPro" id="IPR036179">
    <property type="entry name" value="Ig-like_dom_sf"/>
</dbReference>
<dbReference type="GO" id="GO:0008061">
    <property type="term" value="F:chitin binding"/>
    <property type="evidence" value="ECO:0007669"/>
    <property type="project" value="InterPro"/>
</dbReference>
<feature type="domain" description="Chitin-binding type-2" evidence="1">
    <location>
        <begin position="339"/>
        <end position="391"/>
    </location>
</feature>
<dbReference type="Gene3D" id="2.170.140.10">
    <property type="entry name" value="Chitin binding domain"/>
    <property type="match status" value="1"/>
</dbReference>
<feature type="non-terminal residue" evidence="2">
    <location>
        <position position="391"/>
    </location>
</feature>
<dbReference type="InterPro" id="IPR013783">
    <property type="entry name" value="Ig-like_fold"/>
</dbReference>
<gene>
    <name evidence="2" type="ORF">CUNI_LOCUS10731</name>
</gene>
<dbReference type="Pfam" id="PF01607">
    <property type="entry name" value="CBM_14"/>
    <property type="match status" value="1"/>
</dbReference>
<dbReference type="Proteomes" id="UP000678393">
    <property type="component" value="Unassembled WGS sequence"/>
</dbReference>
<dbReference type="InterPro" id="IPR036508">
    <property type="entry name" value="Chitin-bd_dom_sf"/>
</dbReference>
<dbReference type="OrthoDB" id="6138517at2759"/>
<dbReference type="InterPro" id="IPR002557">
    <property type="entry name" value="Chitin-bd_dom"/>
</dbReference>
<keyword evidence="3" id="KW-1185">Reference proteome</keyword>
<name>A0A8S3Z6Z0_9EUPU</name>
<evidence type="ECO:0000313" key="2">
    <source>
        <dbReference type="EMBL" id="CAG5125173.1"/>
    </source>
</evidence>